<accession>A0ABP0ZPS2</accession>
<organism evidence="6 7">
    <name type="scientific">Lodderomyces beijingensis</name>
    <dbReference type="NCBI Taxonomy" id="1775926"/>
    <lineage>
        <taxon>Eukaryota</taxon>
        <taxon>Fungi</taxon>
        <taxon>Dikarya</taxon>
        <taxon>Ascomycota</taxon>
        <taxon>Saccharomycotina</taxon>
        <taxon>Pichiomycetes</taxon>
        <taxon>Debaryomycetaceae</taxon>
        <taxon>Candida/Lodderomyces clade</taxon>
        <taxon>Lodderomyces</taxon>
    </lineage>
</organism>
<dbReference type="InterPro" id="IPR036291">
    <property type="entry name" value="NAD(P)-bd_dom_sf"/>
</dbReference>
<dbReference type="SUPFAM" id="SSF48179">
    <property type="entry name" value="6-phosphogluconate dehydrogenase C-terminal domain-like"/>
    <property type="match status" value="1"/>
</dbReference>
<dbReference type="InterPro" id="IPR008927">
    <property type="entry name" value="6-PGluconate_DH-like_C_sf"/>
</dbReference>
<dbReference type="PANTHER" id="PTHR21708:SF30">
    <property type="entry name" value="2-DEHYDROPANTOATE 2-REDUCTASE-RELATED"/>
    <property type="match status" value="1"/>
</dbReference>
<sequence>MSKPNVLVIGSGGVGAISALSLSHNGGSTVTLVVRSDYDLINEKGFSINSCTYGKLTNWKPHNLARSVSEAREKYGPFDYILLTTKNVPDGPTTCEEIVAPAVTEQNEVIILLQNGIDIEKPMIAKFPGHLVLSGVSHIGSTYYHGHVENKGIDAVFLGDFNPKPACQHRASSASAAAKIEEFISIYHNPGFNRIQVDANVQKTRWEKLMYNSVFNVMTALVDLDVNSMQINGANDDLIRPAMAEIMAIARSVGVECDQGIVEKFVHIGDGLFYSPSMCVDMRKKQLMELEVILGNPIRIAREHSVPTPILGVLYPLLKMVQFRIKQEKKMFVIDQRDFQGSSDDYPRIFEEKYRH</sequence>
<dbReference type="SUPFAM" id="SSF51735">
    <property type="entry name" value="NAD(P)-binding Rossmann-fold domains"/>
    <property type="match status" value="1"/>
</dbReference>
<evidence type="ECO:0000256" key="2">
    <source>
        <dbReference type="ARBA" id="ARBA00022857"/>
    </source>
</evidence>
<evidence type="ECO:0000256" key="1">
    <source>
        <dbReference type="ARBA" id="ARBA00007870"/>
    </source>
</evidence>
<dbReference type="PANTHER" id="PTHR21708">
    <property type="entry name" value="PROBABLE 2-DEHYDROPANTOATE 2-REDUCTASE"/>
    <property type="match status" value="1"/>
</dbReference>
<dbReference type="InterPro" id="IPR003710">
    <property type="entry name" value="ApbA"/>
</dbReference>
<dbReference type="Gene3D" id="3.40.50.720">
    <property type="entry name" value="NAD(P)-binding Rossmann-like Domain"/>
    <property type="match status" value="1"/>
</dbReference>
<dbReference type="InterPro" id="IPR013328">
    <property type="entry name" value="6PGD_dom2"/>
</dbReference>
<dbReference type="RefSeq" id="XP_066829367.1">
    <property type="nucleotide sequence ID" value="XM_066972427.1"/>
</dbReference>
<gene>
    <name evidence="6" type="ORF">LODBEIA_P24290</name>
</gene>
<dbReference type="Proteomes" id="UP001497383">
    <property type="component" value="Chromosome 3"/>
</dbReference>
<dbReference type="Gene3D" id="1.10.1040.10">
    <property type="entry name" value="N-(1-d-carboxylethyl)-l-norvaline Dehydrogenase, domain 2"/>
    <property type="match status" value="1"/>
</dbReference>
<proteinExistence type="inferred from homology"/>
<dbReference type="Pfam" id="PF08546">
    <property type="entry name" value="ApbA_C"/>
    <property type="match status" value="1"/>
</dbReference>
<dbReference type="GeneID" id="92207625"/>
<evidence type="ECO:0000313" key="6">
    <source>
        <dbReference type="EMBL" id="CAK9438123.1"/>
    </source>
</evidence>
<feature type="domain" description="Ketopantoate reductase N-terminal" evidence="4">
    <location>
        <begin position="6"/>
        <end position="162"/>
    </location>
</feature>
<dbReference type="InterPro" id="IPR013752">
    <property type="entry name" value="KPA_reductase"/>
</dbReference>
<dbReference type="EMBL" id="OZ022407">
    <property type="protein sequence ID" value="CAK9438123.1"/>
    <property type="molecule type" value="Genomic_DNA"/>
</dbReference>
<keyword evidence="2" id="KW-0521">NADP</keyword>
<feature type="domain" description="Ketopantoate reductase C-terminal" evidence="5">
    <location>
        <begin position="200"/>
        <end position="322"/>
    </location>
</feature>
<keyword evidence="3" id="KW-0560">Oxidoreductase</keyword>
<keyword evidence="7" id="KW-1185">Reference proteome</keyword>
<protein>
    <recommendedName>
        <fullName evidence="8">2-dehydropantoate 2-reductase</fullName>
    </recommendedName>
</protein>
<evidence type="ECO:0000259" key="4">
    <source>
        <dbReference type="Pfam" id="PF02558"/>
    </source>
</evidence>
<reference evidence="6 7" key="1">
    <citation type="submission" date="2024-03" db="EMBL/GenBank/DDBJ databases">
        <authorList>
            <person name="Brejova B."/>
        </authorList>
    </citation>
    <scope>NUCLEOTIDE SEQUENCE [LARGE SCALE GENOMIC DNA]</scope>
    <source>
        <strain evidence="6 7">CBS 14171</strain>
    </source>
</reference>
<evidence type="ECO:0000256" key="3">
    <source>
        <dbReference type="ARBA" id="ARBA00023002"/>
    </source>
</evidence>
<name>A0ABP0ZPS2_9ASCO</name>
<evidence type="ECO:0000259" key="5">
    <source>
        <dbReference type="Pfam" id="PF08546"/>
    </source>
</evidence>
<dbReference type="InterPro" id="IPR051402">
    <property type="entry name" value="KPR-Related"/>
</dbReference>
<dbReference type="InterPro" id="IPR013332">
    <property type="entry name" value="KPR_N"/>
</dbReference>
<comment type="similarity">
    <text evidence="1">Belongs to the ketopantoate reductase family.</text>
</comment>
<evidence type="ECO:0008006" key="8">
    <source>
        <dbReference type="Google" id="ProtNLM"/>
    </source>
</evidence>
<dbReference type="Pfam" id="PF02558">
    <property type="entry name" value="ApbA"/>
    <property type="match status" value="1"/>
</dbReference>
<evidence type="ECO:0000313" key="7">
    <source>
        <dbReference type="Proteomes" id="UP001497383"/>
    </source>
</evidence>
<dbReference type="NCBIfam" id="TIGR00745">
    <property type="entry name" value="apbA_panE"/>
    <property type="match status" value="1"/>
</dbReference>